<dbReference type="PANTHER" id="PTHR13213:SF2">
    <property type="entry name" value="MYB-BINDING PROTEIN 1A"/>
    <property type="match status" value="1"/>
</dbReference>
<gene>
    <name evidence="5" type="ORF">PBRASI_LOCUS2821</name>
</gene>
<accession>A0A9N8ZR78</accession>
<reference evidence="5" key="1">
    <citation type="submission" date="2021-06" db="EMBL/GenBank/DDBJ databases">
        <authorList>
            <person name="Kallberg Y."/>
            <person name="Tangrot J."/>
            <person name="Rosling A."/>
        </authorList>
    </citation>
    <scope>NUCLEOTIDE SEQUENCE</scope>
    <source>
        <strain evidence="5">BR232B</strain>
    </source>
</reference>
<dbReference type="AlphaFoldDB" id="A0A9N8ZR78"/>
<comment type="subcellular location">
    <subcellularLocation>
        <location evidence="1">Nucleus</location>
    </subcellularLocation>
</comment>
<dbReference type="GO" id="GO:0000182">
    <property type="term" value="F:rDNA binding"/>
    <property type="evidence" value="ECO:0007669"/>
    <property type="project" value="TreeGrafter"/>
</dbReference>
<dbReference type="SUPFAM" id="SSF48371">
    <property type="entry name" value="ARM repeat"/>
    <property type="match status" value="1"/>
</dbReference>
<dbReference type="GO" id="GO:0006355">
    <property type="term" value="P:regulation of DNA-templated transcription"/>
    <property type="evidence" value="ECO:0007669"/>
    <property type="project" value="InterPro"/>
</dbReference>
<keyword evidence="6" id="KW-1185">Reference proteome</keyword>
<dbReference type="InterPro" id="IPR007015">
    <property type="entry name" value="DNA_pol_V/MYBBP1A"/>
</dbReference>
<sequence length="789" mass="90788">MAEEEETLYEYFWDLASLDSYIRQKTAKALITHLDECFRNHGKLVTIPDKLSTNCEDFITASEVIEQYYGPDIAYSLIRLTRGLPSPREGARHGFALALTELLSNLQTITVDLVIIFIDDACPFTSTKEQEDPNNLIGRVLGYMSIIRSGILWRTNATIKDYKTIIDGLVKCSECKSYIKEICYHVMIGSLSQLKKTKYEKDALKYLIEQVLDNAGQGIQNSDTLNLALAIQEQYPDIHKNSDWKDLVIDKAPDSLVRWENPFILHHDNMSKIAECLQARPKQDSSDDQNQESQFHSVWNRILSVYINNKTPSSKQKGAKNKIVPFSTFWKEIVDNGLFATESTHKRRFWGFQFFEKCLLSLSKEHVESLFTSNFMRSLTNHLVDESRYLHEAAARTFEVICQRAKEDNEIVIVLIKELVGKDESRNFDDFTKGNNLKKLTSCLDSQGLITYLNYLKSIVLNQDIPSTASFDKYRRWTIDQMYGLVRNTTSERKEELVKSILGLYIASGFFRVKEIVEDNPKRKRTNTSRKSSKKVKLNTGEGAEADQEKSEEFILEYVSAKPELSQSIRELLRKRLFNVLGELNKIKPSNSENVKNDSTTSNGNAWAYYALKQVLKLENDSRFELLISLDEETQRVKQTAVDCIETIEKQIKKPSKNSTQNVLSQYIAFEWLFSHTALWLFAEPLEAKSILEDLQVCYQKVFKQSKRPRRRKKGDDDMEEDPEPIDVLVDILLGFLGKPSVLLRHLTEQVFEVFCDQMTKTALDLLLSVRNNIPAAVTFSLEGFEDLY</sequence>
<organism evidence="5 6">
    <name type="scientific">Paraglomus brasilianum</name>
    <dbReference type="NCBI Taxonomy" id="144538"/>
    <lineage>
        <taxon>Eukaryota</taxon>
        <taxon>Fungi</taxon>
        <taxon>Fungi incertae sedis</taxon>
        <taxon>Mucoromycota</taxon>
        <taxon>Glomeromycotina</taxon>
        <taxon>Glomeromycetes</taxon>
        <taxon>Paraglomerales</taxon>
        <taxon>Paraglomeraceae</taxon>
        <taxon>Paraglomus</taxon>
    </lineage>
</organism>
<dbReference type="GO" id="GO:0005730">
    <property type="term" value="C:nucleolus"/>
    <property type="evidence" value="ECO:0007669"/>
    <property type="project" value="InterPro"/>
</dbReference>
<dbReference type="OrthoDB" id="342531at2759"/>
<dbReference type="Proteomes" id="UP000789739">
    <property type="component" value="Unassembled WGS sequence"/>
</dbReference>
<dbReference type="EMBL" id="CAJVPI010000233">
    <property type="protein sequence ID" value="CAG8505240.1"/>
    <property type="molecule type" value="Genomic_DNA"/>
</dbReference>
<dbReference type="PANTHER" id="PTHR13213">
    <property type="entry name" value="MYB-BINDING PROTEIN 1A FAMILY MEMBER"/>
    <property type="match status" value="1"/>
</dbReference>
<evidence type="ECO:0000256" key="3">
    <source>
        <dbReference type="ARBA" id="ARBA00023242"/>
    </source>
</evidence>
<comment type="similarity">
    <text evidence="2">Belongs to the MYBBP1A family.</text>
</comment>
<feature type="region of interest" description="Disordered" evidence="4">
    <location>
        <begin position="521"/>
        <end position="545"/>
    </location>
</feature>
<feature type="compositionally biased region" description="Basic residues" evidence="4">
    <location>
        <begin position="522"/>
        <end position="537"/>
    </location>
</feature>
<evidence type="ECO:0000256" key="2">
    <source>
        <dbReference type="ARBA" id="ARBA00006809"/>
    </source>
</evidence>
<comment type="caution">
    <text evidence="5">The sequence shown here is derived from an EMBL/GenBank/DDBJ whole genome shotgun (WGS) entry which is preliminary data.</text>
</comment>
<evidence type="ECO:0000313" key="6">
    <source>
        <dbReference type="Proteomes" id="UP000789739"/>
    </source>
</evidence>
<evidence type="ECO:0000313" key="5">
    <source>
        <dbReference type="EMBL" id="CAG8505240.1"/>
    </source>
</evidence>
<proteinExistence type="inferred from homology"/>
<evidence type="ECO:0000256" key="1">
    <source>
        <dbReference type="ARBA" id="ARBA00004123"/>
    </source>
</evidence>
<evidence type="ECO:0000256" key="4">
    <source>
        <dbReference type="SAM" id="MobiDB-lite"/>
    </source>
</evidence>
<protein>
    <submittedName>
        <fullName evidence="5">11578_t:CDS:1</fullName>
    </submittedName>
</protein>
<keyword evidence="3" id="KW-0539">Nucleus</keyword>
<name>A0A9N8ZR78_9GLOM</name>
<dbReference type="InterPro" id="IPR016024">
    <property type="entry name" value="ARM-type_fold"/>
</dbReference>
<dbReference type="Pfam" id="PF04931">
    <property type="entry name" value="DNA_pol_phi"/>
    <property type="match status" value="1"/>
</dbReference>